<dbReference type="EnsemblMetazoa" id="GPPI048345-RA">
    <property type="protein sequence ID" value="GPPI048345-PA"/>
    <property type="gene ID" value="GPPI048345"/>
</dbReference>
<reference evidence="2" key="1">
    <citation type="submission" date="2015-01" db="EMBL/GenBank/DDBJ databases">
        <authorList>
            <person name="Aksoy S."/>
            <person name="Warren W."/>
            <person name="Wilson R.K."/>
        </authorList>
    </citation>
    <scope>NUCLEOTIDE SEQUENCE [LARGE SCALE GENOMIC DNA]</scope>
    <source>
        <strain evidence="2">IAEA</strain>
    </source>
</reference>
<dbReference type="Proteomes" id="UP000092460">
    <property type="component" value="Unassembled WGS sequence"/>
</dbReference>
<accession>A0A1B0C3T4</accession>
<sequence>MKILTKIFTFITSDNSLHINTKLNNIKITDNADGACATWSWVNDVNDNSPKLSQQLLTNKNSLTDSDDQIIFEIIEDSYERNGEFIPHNLADFLILDKNTGSLSLLTYVNNNMKAYLEFLENGHYDTT</sequence>
<evidence type="ECO:0000313" key="1">
    <source>
        <dbReference type="EnsemblMetazoa" id="GPPI048345-PA"/>
    </source>
</evidence>
<name>A0A1B0C3T4_9MUSC</name>
<dbReference type="AlphaFoldDB" id="A0A1B0C3T4"/>
<keyword evidence="2" id="KW-1185">Reference proteome</keyword>
<reference evidence="1" key="2">
    <citation type="submission" date="2020-05" db="UniProtKB">
        <authorList>
            <consortium name="EnsemblMetazoa"/>
        </authorList>
    </citation>
    <scope>IDENTIFICATION</scope>
    <source>
        <strain evidence="1">IAEA</strain>
    </source>
</reference>
<organism evidence="1 2">
    <name type="scientific">Glossina palpalis gambiensis</name>
    <dbReference type="NCBI Taxonomy" id="67801"/>
    <lineage>
        <taxon>Eukaryota</taxon>
        <taxon>Metazoa</taxon>
        <taxon>Ecdysozoa</taxon>
        <taxon>Arthropoda</taxon>
        <taxon>Hexapoda</taxon>
        <taxon>Insecta</taxon>
        <taxon>Pterygota</taxon>
        <taxon>Neoptera</taxon>
        <taxon>Endopterygota</taxon>
        <taxon>Diptera</taxon>
        <taxon>Brachycera</taxon>
        <taxon>Muscomorpha</taxon>
        <taxon>Hippoboscoidea</taxon>
        <taxon>Glossinidae</taxon>
        <taxon>Glossina</taxon>
    </lineage>
</organism>
<dbReference type="STRING" id="67801.A0A1B0C3T4"/>
<protein>
    <submittedName>
        <fullName evidence="1">Uncharacterized protein</fullName>
    </submittedName>
</protein>
<dbReference type="EMBL" id="JXJN01025093">
    <property type="status" value="NOT_ANNOTATED_CDS"/>
    <property type="molecule type" value="Genomic_DNA"/>
</dbReference>
<dbReference type="VEuPathDB" id="VectorBase:GPPI048345"/>
<proteinExistence type="predicted"/>
<dbReference type="EMBL" id="JXJN01025094">
    <property type="status" value="NOT_ANNOTATED_CDS"/>
    <property type="molecule type" value="Genomic_DNA"/>
</dbReference>
<evidence type="ECO:0000313" key="2">
    <source>
        <dbReference type="Proteomes" id="UP000092460"/>
    </source>
</evidence>